<keyword evidence="3" id="KW-1185">Reference proteome</keyword>
<dbReference type="NCBIfam" id="TIGR04518">
    <property type="entry name" value="ECF_S_folT_fam"/>
    <property type="match status" value="1"/>
</dbReference>
<proteinExistence type="predicted"/>
<feature type="transmembrane region" description="Helical" evidence="1">
    <location>
        <begin position="20"/>
        <end position="41"/>
    </location>
</feature>
<dbReference type="InterPro" id="IPR030949">
    <property type="entry name" value="ECF_S_folate_fam"/>
</dbReference>
<feature type="transmembrane region" description="Helical" evidence="1">
    <location>
        <begin position="117"/>
        <end position="136"/>
    </location>
</feature>
<dbReference type="RefSeq" id="WP_067554783.1">
    <property type="nucleotide sequence ID" value="NZ_CAMTBT010000026.1"/>
</dbReference>
<sequence length="181" mass="20708">MSAFMTSFRTSARSLKDIRVLTGTALFCALYMILSMFNIYFTPTLRITFGFLAMAASCYFYGMAPNLIGAFVCDFLGWALHPDGAWFPGYALNAMFQAAVYSAFFYQMKELKLWKVLAARLLVVLVVNLVLNPLWLSLMYGDSFWVLMTARIVKNIIMYPIDCFMLVMVLRLCVRLKQQRG</sequence>
<gene>
    <name evidence="2" type="ORF">AALO17_04050</name>
</gene>
<dbReference type="Gene3D" id="1.10.1760.20">
    <property type="match status" value="1"/>
</dbReference>
<evidence type="ECO:0000313" key="2">
    <source>
        <dbReference type="EMBL" id="AMK53539.1"/>
    </source>
</evidence>
<dbReference type="OrthoDB" id="4624at2"/>
<evidence type="ECO:0000256" key="1">
    <source>
        <dbReference type="SAM" id="Phobius"/>
    </source>
</evidence>
<feature type="transmembrane region" description="Helical" evidence="1">
    <location>
        <begin position="53"/>
        <end position="79"/>
    </location>
</feature>
<dbReference type="EMBL" id="CP011391">
    <property type="protein sequence ID" value="AMK53539.1"/>
    <property type="molecule type" value="Genomic_DNA"/>
</dbReference>
<dbReference type="STRING" id="1702221.AALO17_04050"/>
<dbReference type="AlphaFoldDB" id="A0A140DSB2"/>
<dbReference type="KEGG" id="fro:AALO17_04050"/>
<feature type="transmembrane region" description="Helical" evidence="1">
    <location>
        <begin position="85"/>
        <end position="105"/>
    </location>
</feature>
<keyword evidence="1" id="KW-0472">Membrane</keyword>
<dbReference type="Proteomes" id="UP000069771">
    <property type="component" value="Chromosome"/>
</dbReference>
<dbReference type="GeneID" id="78477259"/>
<name>A0A140DSB2_9FIRM</name>
<keyword evidence="1" id="KW-1133">Transmembrane helix</keyword>
<protein>
    <recommendedName>
        <fullName evidence="4">Folate family ECF transporter S component</fullName>
    </recommendedName>
</protein>
<evidence type="ECO:0008006" key="4">
    <source>
        <dbReference type="Google" id="ProtNLM"/>
    </source>
</evidence>
<organism evidence="2 3">
    <name type="scientific">Faecalibaculum rodentium</name>
    <dbReference type="NCBI Taxonomy" id="1702221"/>
    <lineage>
        <taxon>Bacteria</taxon>
        <taxon>Bacillati</taxon>
        <taxon>Bacillota</taxon>
        <taxon>Erysipelotrichia</taxon>
        <taxon>Erysipelotrichales</taxon>
        <taxon>Erysipelotrichaceae</taxon>
        <taxon>Faecalibaculum</taxon>
    </lineage>
</organism>
<reference evidence="2 3" key="1">
    <citation type="journal article" date="2016" name="Gut Pathog.">
        <title>Whole genome sequencing of "Faecalibaculum rodentium" ALO17, isolated from C57BL/6J laboratory mouse feces.</title>
        <authorList>
            <person name="Lim S."/>
            <person name="Chang D.H."/>
            <person name="Ahn S."/>
            <person name="Kim B.C."/>
        </authorList>
    </citation>
    <scope>NUCLEOTIDE SEQUENCE [LARGE SCALE GENOMIC DNA]</scope>
    <source>
        <strain evidence="2 3">Alo17</strain>
    </source>
</reference>
<accession>A0A140DSB2</accession>
<evidence type="ECO:0000313" key="3">
    <source>
        <dbReference type="Proteomes" id="UP000069771"/>
    </source>
</evidence>
<feature type="transmembrane region" description="Helical" evidence="1">
    <location>
        <begin position="156"/>
        <end position="174"/>
    </location>
</feature>
<keyword evidence="1" id="KW-0812">Transmembrane</keyword>